<reference evidence="1" key="1">
    <citation type="journal article" date="2014" name="Front. Microbiol.">
        <title>High frequency of phylogenetically diverse reductive dehalogenase-homologous genes in deep subseafloor sedimentary metagenomes.</title>
        <authorList>
            <person name="Kawai M."/>
            <person name="Futagami T."/>
            <person name="Toyoda A."/>
            <person name="Takaki Y."/>
            <person name="Nishi S."/>
            <person name="Hori S."/>
            <person name="Arai W."/>
            <person name="Tsubouchi T."/>
            <person name="Morono Y."/>
            <person name="Uchiyama I."/>
            <person name="Ito T."/>
            <person name="Fujiyama A."/>
            <person name="Inagaki F."/>
            <person name="Takami H."/>
        </authorList>
    </citation>
    <scope>NUCLEOTIDE SEQUENCE</scope>
    <source>
        <strain evidence="1">Expedition CK06-06</strain>
    </source>
</reference>
<dbReference type="AlphaFoldDB" id="X0VTF2"/>
<proteinExistence type="predicted"/>
<protein>
    <submittedName>
        <fullName evidence="1">Uncharacterized protein</fullName>
    </submittedName>
</protein>
<name>X0VTF2_9ZZZZ</name>
<sequence>AAFTPAICCFWVLIPGGYGFSRTVEFLAVALGTDHAFP</sequence>
<organism evidence="1">
    <name type="scientific">marine sediment metagenome</name>
    <dbReference type="NCBI Taxonomy" id="412755"/>
    <lineage>
        <taxon>unclassified sequences</taxon>
        <taxon>metagenomes</taxon>
        <taxon>ecological metagenomes</taxon>
    </lineage>
</organism>
<evidence type="ECO:0000313" key="1">
    <source>
        <dbReference type="EMBL" id="GAG15738.1"/>
    </source>
</evidence>
<dbReference type="EMBL" id="BARS01037811">
    <property type="protein sequence ID" value="GAG15738.1"/>
    <property type="molecule type" value="Genomic_DNA"/>
</dbReference>
<gene>
    <name evidence="1" type="ORF">S01H1_57929</name>
</gene>
<accession>X0VTF2</accession>
<feature type="non-terminal residue" evidence="1">
    <location>
        <position position="1"/>
    </location>
</feature>
<comment type="caution">
    <text evidence="1">The sequence shown here is derived from an EMBL/GenBank/DDBJ whole genome shotgun (WGS) entry which is preliminary data.</text>
</comment>